<dbReference type="HOGENOM" id="CLU_591224_0_0_1"/>
<feature type="region of interest" description="Disordered" evidence="1">
    <location>
        <begin position="1"/>
        <end position="20"/>
    </location>
</feature>
<reference evidence="4 5" key="2">
    <citation type="journal article" date="2008" name="Nature">
        <title>The Phaeodactylum genome reveals the evolutionary history of diatom genomes.</title>
        <authorList>
            <person name="Bowler C."/>
            <person name="Allen A.E."/>
            <person name="Badger J.H."/>
            <person name="Grimwood J."/>
            <person name="Jabbari K."/>
            <person name="Kuo A."/>
            <person name="Maheswari U."/>
            <person name="Martens C."/>
            <person name="Maumus F."/>
            <person name="Otillar R.P."/>
            <person name="Rayko E."/>
            <person name="Salamov A."/>
            <person name="Vandepoele K."/>
            <person name="Beszteri B."/>
            <person name="Gruber A."/>
            <person name="Heijde M."/>
            <person name="Katinka M."/>
            <person name="Mock T."/>
            <person name="Valentin K."/>
            <person name="Verret F."/>
            <person name="Berges J.A."/>
            <person name="Brownlee C."/>
            <person name="Cadoret J.P."/>
            <person name="Chiovitti A."/>
            <person name="Choi C.J."/>
            <person name="Coesel S."/>
            <person name="De Martino A."/>
            <person name="Detter J.C."/>
            <person name="Durkin C."/>
            <person name="Falciatore A."/>
            <person name="Fournet J."/>
            <person name="Haruta M."/>
            <person name="Huysman M.J."/>
            <person name="Jenkins B.D."/>
            <person name="Jiroutova K."/>
            <person name="Jorgensen R.E."/>
            <person name="Joubert Y."/>
            <person name="Kaplan A."/>
            <person name="Kroger N."/>
            <person name="Kroth P.G."/>
            <person name="La Roche J."/>
            <person name="Lindquist E."/>
            <person name="Lommer M."/>
            <person name="Martin-Jezequel V."/>
            <person name="Lopez P.J."/>
            <person name="Lucas S."/>
            <person name="Mangogna M."/>
            <person name="McGinnis K."/>
            <person name="Medlin L.K."/>
            <person name="Montsant A."/>
            <person name="Oudot-Le Secq M.P."/>
            <person name="Napoli C."/>
            <person name="Obornik M."/>
            <person name="Parker M.S."/>
            <person name="Petit J.L."/>
            <person name="Porcel B.M."/>
            <person name="Poulsen N."/>
            <person name="Robison M."/>
            <person name="Rychlewski L."/>
            <person name="Rynearson T.A."/>
            <person name="Schmutz J."/>
            <person name="Shapiro H."/>
            <person name="Siaut M."/>
            <person name="Stanley M."/>
            <person name="Sussman M.R."/>
            <person name="Taylor A.R."/>
            <person name="Vardi A."/>
            <person name="von Dassow P."/>
            <person name="Vyverman W."/>
            <person name="Willis A."/>
            <person name="Wyrwicz L.S."/>
            <person name="Rokhsar D.S."/>
            <person name="Weissenbach J."/>
            <person name="Armbrust E.V."/>
            <person name="Green B.R."/>
            <person name="Van de Peer Y."/>
            <person name="Grigoriev I.V."/>
        </authorList>
    </citation>
    <scope>NUCLEOTIDE SEQUENCE [LARGE SCALE GENOMIC DNA]</scope>
    <source>
        <strain evidence="4 5">CCMP1335</strain>
    </source>
</reference>
<keyword evidence="2" id="KW-0812">Transmembrane</keyword>
<dbReference type="EMBL" id="CM000655">
    <property type="protein sequence ID" value="EED87360.1"/>
    <property type="molecule type" value="Genomic_DNA"/>
</dbReference>
<sequence>MTSSSSSASRATGDGSRRRRRGLGSNAYIRIIAIGLGFYSVMTLFIGSSFISVQLVVDSPDTSYQTLFLPKTKTSNQDQFTPPPSTQTIHNQTKEEPIVVLHAGPHKTGTTSLQDFIYKSPATSSHNNKHTSNTTFLQQDQIQIPTYDELPGPYHEYTSFNFAHCMISKYKRGGGDLNQDMCNRIRGVFPKFLEKAYNNSQNVLLVAEDMDRATIDHTRIRFYLKPYKRVRVVAVYRRLRDWLPSYYNQIVKMYTRVYSSGEEEYPSLVDWLHDHYEEFVQVHAVEVAERFKKSGLFESVELLNLHEEGAGLLEKFFCDYVPNANNTCRAIQTGNMTLQSNVGGYHDYDRLVIAASLQNRTRREIRKPVEISRAARKIVKALEDKGIASSYIPKKCLSTDLWERMLQTEQIHERTYFPEWYERQGGDKGLRQSLEEVTGTKFCTLDVEKILQTGMMDPILKNI</sequence>
<dbReference type="InterPro" id="IPR027417">
    <property type="entry name" value="P-loop_NTPase"/>
</dbReference>
<dbReference type="RefSeq" id="XP_002295294.1">
    <property type="nucleotide sequence ID" value="XM_002295258.1"/>
</dbReference>
<name>B8CGP2_THAPS</name>
<dbReference type="SUPFAM" id="SSF52540">
    <property type="entry name" value="P-loop containing nucleoside triphosphate hydrolases"/>
    <property type="match status" value="1"/>
</dbReference>
<feature type="transmembrane region" description="Helical" evidence="2">
    <location>
        <begin position="27"/>
        <end position="51"/>
    </location>
</feature>
<dbReference type="PaxDb" id="35128-Thaps25906"/>
<evidence type="ECO:0000313" key="4">
    <source>
        <dbReference type="EMBL" id="EED87360.1"/>
    </source>
</evidence>
<evidence type="ECO:0000256" key="1">
    <source>
        <dbReference type="SAM" id="MobiDB-lite"/>
    </source>
</evidence>
<dbReference type="Proteomes" id="UP000001449">
    <property type="component" value="Chromosome 24"/>
</dbReference>
<feature type="compositionally biased region" description="Low complexity" evidence="1">
    <location>
        <begin position="1"/>
        <end position="14"/>
    </location>
</feature>
<evidence type="ECO:0000256" key="2">
    <source>
        <dbReference type="SAM" id="Phobius"/>
    </source>
</evidence>
<dbReference type="GeneID" id="7452015"/>
<dbReference type="InParanoid" id="B8CGP2"/>
<dbReference type="GO" id="GO:0008146">
    <property type="term" value="F:sulfotransferase activity"/>
    <property type="evidence" value="ECO:0007669"/>
    <property type="project" value="InterPro"/>
</dbReference>
<dbReference type="eggNOG" id="ENOG502SZQY">
    <property type="taxonomic scope" value="Eukaryota"/>
</dbReference>
<organism evidence="4 5">
    <name type="scientific">Thalassiosira pseudonana</name>
    <name type="common">Marine diatom</name>
    <name type="synonym">Cyclotella nana</name>
    <dbReference type="NCBI Taxonomy" id="35128"/>
    <lineage>
        <taxon>Eukaryota</taxon>
        <taxon>Sar</taxon>
        <taxon>Stramenopiles</taxon>
        <taxon>Ochrophyta</taxon>
        <taxon>Bacillariophyta</taxon>
        <taxon>Coscinodiscophyceae</taxon>
        <taxon>Thalassiosirophycidae</taxon>
        <taxon>Thalassiosirales</taxon>
        <taxon>Thalassiosiraceae</taxon>
        <taxon>Thalassiosira</taxon>
    </lineage>
</organism>
<keyword evidence="5" id="KW-1185">Reference proteome</keyword>
<dbReference type="Pfam" id="PF00685">
    <property type="entry name" value="Sulfotransfer_1"/>
    <property type="match status" value="1"/>
</dbReference>
<dbReference type="Gene3D" id="3.40.50.300">
    <property type="entry name" value="P-loop containing nucleotide triphosphate hydrolases"/>
    <property type="match status" value="1"/>
</dbReference>
<dbReference type="InterPro" id="IPR000863">
    <property type="entry name" value="Sulfotransferase_dom"/>
</dbReference>
<dbReference type="AlphaFoldDB" id="B8CGP2"/>
<protein>
    <recommendedName>
        <fullName evidence="3">Sulfotransferase domain-containing protein</fullName>
    </recommendedName>
</protein>
<feature type="domain" description="Sulfotransferase" evidence="3">
    <location>
        <begin position="100"/>
        <end position="271"/>
    </location>
</feature>
<proteinExistence type="predicted"/>
<accession>B8CGP2</accession>
<dbReference type="OMA" id="WVESATM"/>
<evidence type="ECO:0000259" key="3">
    <source>
        <dbReference type="Pfam" id="PF00685"/>
    </source>
</evidence>
<keyword evidence="2" id="KW-1133">Transmembrane helix</keyword>
<reference evidence="4 5" key="1">
    <citation type="journal article" date="2004" name="Science">
        <title>The genome of the diatom Thalassiosira pseudonana: ecology, evolution, and metabolism.</title>
        <authorList>
            <person name="Armbrust E.V."/>
            <person name="Berges J.A."/>
            <person name="Bowler C."/>
            <person name="Green B.R."/>
            <person name="Martinez D."/>
            <person name="Putnam N.H."/>
            <person name="Zhou S."/>
            <person name="Allen A.E."/>
            <person name="Apt K.E."/>
            <person name="Bechner M."/>
            <person name="Brzezinski M.A."/>
            <person name="Chaal B.K."/>
            <person name="Chiovitti A."/>
            <person name="Davis A.K."/>
            <person name="Demarest M.S."/>
            <person name="Detter J.C."/>
            <person name="Glavina T."/>
            <person name="Goodstein D."/>
            <person name="Hadi M.Z."/>
            <person name="Hellsten U."/>
            <person name="Hildebrand M."/>
            <person name="Jenkins B.D."/>
            <person name="Jurka J."/>
            <person name="Kapitonov V.V."/>
            <person name="Kroger N."/>
            <person name="Lau W.W."/>
            <person name="Lane T.W."/>
            <person name="Larimer F.W."/>
            <person name="Lippmeier J.C."/>
            <person name="Lucas S."/>
            <person name="Medina M."/>
            <person name="Montsant A."/>
            <person name="Obornik M."/>
            <person name="Parker M.S."/>
            <person name="Palenik B."/>
            <person name="Pazour G.J."/>
            <person name="Richardson P.M."/>
            <person name="Rynearson T.A."/>
            <person name="Saito M.A."/>
            <person name="Schwartz D.C."/>
            <person name="Thamatrakoln K."/>
            <person name="Valentin K."/>
            <person name="Vardi A."/>
            <person name="Wilkerson F.P."/>
            <person name="Rokhsar D.S."/>
        </authorList>
    </citation>
    <scope>NUCLEOTIDE SEQUENCE [LARGE SCALE GENOMIC DNA]</scope>
    <source>
        <strain evidence="4 5">CCMP1335</strain>
    </source>
</reference>
<gene>
    <name evidence="4" type="ORF">THAPSDRAFT_25906</name>
</gene>
<evidence type="ECO:0000313" key="5">
    <source>
        <dbReference type="Proteomes" id="UP000001449"/>
    </source>
</evidence>
<dbReference type="KEGG" id="tps:THAPSDRAFT_25906"/>
<keyword evidence="2" id="KW-0472">Membrane</keyword>